<reference evidence="2 3" key="1">
    <citation type="submission" date="2020-08" db="EMBL/GenBank/DDBJ databases">
        <title>Sequencing the genomes of 1000 actinobacteria strains.</title>
        <authorList>
            <person name="Klenk H.-P."/>
        </authorList>
    </citation>
    <scope>NUCLEOTIDE SEQUENCE [LARGE SCALE GENOMIC DNA]</scope>
    <source>
        <strain evidence="2 3">DSM 44230</strain>
    </source>
</reference>
<feature type="chain" id="PRO_5031339170" evidence="1">
    <location>
        <begin position="29"/>
        <end position="174"/>
    </location>
</feature>
<evidence type="ECO:0000313" key="3">
    <source>
        <dbReference type="Proteomes" id="UP000533598"/>
    </source>
</evidence>
<feature type="signal peptide" evidence="1">
    <location>
        <begin position="1"/>
        <end position="28"/>
    </location>
</feature>
<dbReference type="EMBL" id="JACHMH010000001">
    <property type="protein sequence ID" value="MBB4676755.1"/>
    <property type="molecule type" value="Genomic_DNA"/>
</dbReference>
<accession>A0A7W7C925</accession>
<protein>
    <submittedName>
        <fullName evidence="2">Uncharacterized protein</fullName>
    </submittedName>
</protein>
<dbReference type="Proteomes" id="UP000533598">
    <property type="component" value="Unassembled WGS sequence"/>
</dbReference>
<keyword evidence="1" id="KW-0732">Signal</keyword>
<gene>
    <name evidence="2" type="ORF">HNR67_002873</name>
</gene>
<name>A0A7W7C925_9PSEU</name>
<sequence length="174" mass="18525">MSALAYKLAPVLAAGAAVLLLGGTTASAAAPSALPFLGPTGYKNLKLDMTEAQAVATGLLTDKQSMGSCFTYRFRPSEGTGSEYGDVTIGLNGKVHSIDATSRMLTREGVWRNMHLNDVKAVYPKLAQDPQQSYLYRTPVPGNSRANYTFTVNNNQNIATEFSLQNNEDPGCGA</sequence>
<dbReference type="AlphaFoldDB" id="A0A7W7C925"/>
<evidence type="ECO:0000313" key="2">
    <source>
        <dbReference type="EMBL" id="MBB4676755.1"/>
    </source>
</evidence>
<dbReference type="RefSeq" id="WP_185002535.1">
    <property type="nucleotide sequence ID" value="NZ_BAAAUI010000068.1"/>
</dbReference>
<keyword evidence="3" id="KW-1185">Reference proteome</keyword>
<comment type="caution">
    <text evidence="2">The sequence shown here is derived from an EMBL/GenBank/DDBJ whole genome shotgun (WGS) entry which is preliminary data.</text>
</comment>
<evidence type="ECO:0000256" key="1">
    <source>
        <dbReference type="SAM" id="SignalP"/>
    </source>
</evidence>
<proteinExistence type="predicted"/>
<organism evidence="2 3">
    <name type="scientific">Crossiella cryophila</name>
    <dbReference type="NCBI Taxonomy" id="43355"/>
    <lineage>
        <taxon>Bacteria</taxon>
        <taxon>Bacillati</taxon>
        <taxon>Actinomycetota</taxon>
        <taxon>Actinomycetes</taxon>
        <taxon>Pseudonocardiales</taxon>
        <taxon>Pseudonocardiaceae</taxon>
        <taxon>Crossiella</taxon>
    </lineage>
</organism>